<feature type="compositionally biased region" description="Basic residues" evidence="1">
    <location>
        <begin position="42"/>
        <end position="52"/>
    </location>
</feature>
<proteinExistence type="predicted"/>
<keyword evidence="3" id="KW-1185">Reference proteome</keyword>
<sequence>MELVDAKAEKEEKERLKKIKLKLKKENQRNKRNDGSKEKFKGNQKTKSKSGKRALFNESNSDVSDTDCLFCEDSKSRENEGWIKCSVDVGRVRVKNMYLKNLPRKTEN</sequence>
<name>A0A9N9T8T8_DIABA</name>
<reference evidence="2" key="1">
    <citation type="submission" date="2022-01" db="EMBL/GenBank/DDBJ databases">
        <authorList>
            <person name="King R."/>
        </authorList>
    </citation>
    <scope>NUCLEOTIDE SEQUENCE</scope>
</reference>
<evidence type="ECO:0000313" key="3">
    <source>
        <dbReference type="Proteomes" id="UP001153709"/>
    </source>
</evidence>
<evidence type="ECO:0000313" key="2">
    <source>
        <dbReference type="EMBL" id="CAG9838744.1"/>
    </source>
</evidence>
<dbReference type="AlphaFoldDB" id="A0A9N9T8T8"/>
<dbReference type="EMBL" id="OU898283">
    <property type="protein sequence ID" value="CAG9838744.1"/>
    <property type="molecule type" value="Genomic_DNA"/>
</dbReference>
<feature type="region of interest" description="Disordered" evidence="1">
    <location>
        <begin position="20"/>
        <end position="67"/>
    </location>
</feature>
<protein>
    <submittedName>
        <fullName evidence="2">Uncharacterized protein</fullName>
    </submittedName>
</protein>
<feature type="compositionally biased region" description="Basic and acidic residues" evidence="1">
    <location>
        <begin position="24"/>
        <end position="41"/>
    </location>
</feature>
<dbReference type="Proteomes" id="UP001153709">
    <property type="component" value="Chromosome 8"/>
</dbReference>
<accession>A0A9N9T8T8</accession>
<gene>
    <name evidence="2" type="ORF">DIABBA_LOCUS11587</name>
</gene>
<organism evidence="2 3">
    <name type="scientific">Diabrotica balteata</name>
    <name type="common">Banded cucumber beetle</name>
    <dbReference type="NCBI Taxonomy" id="107213"/>
    <lineage>
        <taxon>Eukaryota</taxon>
        <taxon>Metazoa</taxon>
        <taxon>Ecdysozoa</taxon>
        <taxon>Arthropoda</taxon>
        <taxon>Hexapoda</taxon>
        <taxon>Insecta</taxon>
        <taxon>Pterygota</taxon>
        <taxon>Neoptera</taxon>
        <taxon>Endopterygota</taxon>
        <taxon>Coleoptera</taxon>
        <taxon>Polyphaga</taxon>
        <taxon>Cucujiformia</taxon>
        <taxon>Chrysomeloidea</taxon>
        <taxon>Chrysomelidae</taxon>
        <taxon>Galerucinae</taxon>
        <taxon>Diabroticina</taxon>
        <taxon>Diabroticites</taxon>
        <taxon>Diabrotica</taxon>
    </lineage>
</organism>
<evidence type="ECO:0000256" key="1">
    <source>
        <dbReference type="SAM" id="MobiDB-lite"/>
    </source>
</evidence>